<dbReference type="Gene3D" id="2.40.420.20">
    <property type="match status" value="1"/>
</dbReference>
<evidence type="ECO:0000313" key="11">
    <source>
        <dbReference type="EMBL" id="OTI61714.1"/>
    </source>
</evidence>
<proteinExistence type="inferred from homology"/>
<feature type="region of interest" description="Disordered" evidence="4">
    <location>
        <begin position="389"/>
        <end position="414"/>
    </location>
</feature>
<accession>A0A069QB79</accession>
<dbReference type="InterPro" id="IPR058626">
    <property type="entry name" value="MdtA-like_b-barrel"/>
</dbReference>
<gene>
    <name evidence="10" type="primary">mexE</name>
    <name evidence="9" type="synonym">bepF_2</name>
    <name evidence="11" type="ORF">CAZ10_13495</name>
    <name evidence="10" type="ORF">GUL26_10380</name>
    <name evidence="12" type="ORF">IPC1295_26835</name>
    <name evidence="9" type="ORF">PAERUG_P19_London_7_VIM_2_05_10_01154</name>
</gene>
<evidence type="ECO:0000256" key="1">
    <source>
        <dbReference type="ARBA" id="ARBA00004519"/>
    </source>
</evidence>
<comment type="caution">
    <text evidence="12">The sequence shown here is derived from an EMBL/GenBank/DDBJ whole genome shotgun (WGS) entry which is preliminary data.</text>
</comment>
<name>A0A069QB79_PSEAI</name>
<dbReference type="NCBIfam" id="NF045904">
    <property type="entry name" value="RND-peri-MexE"/>
    <property type="match status" value="1"/>
</dbReference>
<evidence type="ECO:0000259" key="6">
    <source>
        <dbReference type="Pfam" id="PF25917"/>
    </source>
</evidence>
<evidence type="ECO:0000256" key="4">
    <source>
        <dbReference type="SAM" id="MobiDB-lite"/>
    </source>
</evidence>
<dbReference type="Gene3D" id="1.10.287.470">
    <property type="entry name" value="Helix hairpin bin"/>
    <property type="match status" value="1"/>
</dbReference>
<dbReference type="FunFam" id="2.40.420.20:FF:000001">
    <property type="entry name" value="Efflux RND transporter periplasmic adaptor subunit"/>
    <property type="match status" value="1"/>
</dbReference>
<dbReference type="FunFam" id="2.40.30.170:FF:000011">
    <property type="entry name" value="Efflux RND transporter periplasmic adaptor subunit"/>
    <property type="match status" value="1"/>
</dbReference>
<dbReference type="InterPro" id="IPR006143">
    <property type="entry name" value="RND_pump_MFP"/>
</dbReference>
<reference evidence="13" key="2">
    <citation type="submission" date="2015-06" db="EMBL/GenBank/DDBJ databases">
        <authorList>
            <person name="Radhakrishnan Rajesh"/>
            <person name="Underwood Anthony"/>
            <person name="Al-Shahib Ali"/>
        </authorList>
    </citation>
    <scope>NUCLEOTIDE SEQUENCE [LARGE SCALE GENOMIC DNA]</scope>
    <source>
        <strain evidence="13">P19_London_7_VIM_2_05_10</strain>
    </source>
</reference>
<evidence type="ECO:0000259" key="8">
    <source>
        <dbReference type="Pfam" id="PF25967"/>
    </source>
</evidence>
<dbReference type="InterPro" id="IPR058624">
    <property type="entry name" value="MdtA-like_HH"/>
</dbReference>
<evidence type="ECO:0000313" key="10">
    <source>
        <dbReference type="EMBL" id="MZZ12653.1"/>
    </source>
</evidence>
<accession>A0A1S1C9I7</accession>
<evidence type="ECO:0000259" key="5">
    <source>
        <dbReference type="Pfam" id="PF25876"/>
    </source>
</evidence>
<dbReference type="InterPro" id="IPR058625">
    <property type="entry name" value="MdtA-like_BSH"/>
</dbReference>
<dbReference type="GO" id="GO:0051301">
    <property type="term" value="P:cell division"/>
    <property type="evidence" value="ECO:0007669"/>
    <property type="project" value="UniProtKB-KW"/>
</dbReference>
<dbReference type="GO" id="GO:0022857">
    <property type="term" value="F:transmembrane transporter activity"/>
    <property type="evidence" value="ECO:0007669"/>
    <property type="project" value="InterPro"/>
</dbReference>
<keyword evidence="3" id="KW-0175">Coiled coil</keyword>
<dbReference type="Proteomes" id="UP000045039">
    <property type="component" value="Unassembled WGS sequence"/>
</dbReference>
<dbReference type="Pfam" id="PF25967">
    <property type="entry name" value="RND-MFP_C"/>
    <property type="match status" value="1"/>
</dbReference>
<dbReference type="PANTHER" id="PTHR30158">
    <property type="entry name" value="ACRA/E-RELATED COMPONENT OF DRUG EFFLUX TRANSPORTER"/>
    <property type="match status" value="1"/>
</dbReference>
<evidence type="ECO:0000256" key="3">
    <source>
        <dbReference type="ARBA" id="ARBA00023054"/>
    </source>
</evidence>
<dbReference type="SUPFAM" id="SSF111369">
    <property type="entry name" value="HlyD-like secretion proteins"/>
    <property type="match status" value="1"/>
</dbReference>
<dbReference type="Proteomes" id="UP000644192">
    <property type="component" value="Unassembled WGS sequence"/>
</dbReference>
<dbReference type="Pfam" id="PF25917">
    <property type="entry name" value="BSH_RND"/>
    <property type="match status" value="1"/>
</dbReference>
<evidence type="ECO:0000313" key="9">
    <source>
        <dbReference type="EMBL" id="CRO24579.1"/>
    </source>
</evidence>
<reference evidence="12 15" key="4">
    <citation type="submission" date="2017-08" db="EMBL/GenBank/DDBJ databases">
        <authorList>
            <person name="Feschi L."/>
            <person name="Jeukens J."/>
            <person name="Emond-Rheault J.-G."/>
            <person name="Kukavica-Ibrulj I."/>
            <person name="Boyle B."/>
            <person name="Levesque R.C."/>
        </authorList>
    </citation>
    <scope>NUCLEOTIDE SEQUENCE [LARGE SCALE GENOMIC DNA]</scope>
    <source>
        <strain evidence="12 15">PA-W36</strain>
    </source>
</reference>
<reference evidence="10" key="6">
    <citation type="submission" date="2020-01" db="EMBL/GenBank/DDBJ databases">
        <title>Bacteria Cultured from War Wounds Associated with the Conflict in Eastern Ukraine.</title>
        <authorList>
            <person name="Snesrud E."/>
            <person name="Galac M.R."/>
            <person name="Mc Gann P."/>
            <person name="Valentine K."/>
            <person name="Viacheslav K."/>
        </authorList>
    </citation>
    <scope>NUCLEOTIDE SEQUENCE</scope>
    <source>
        <strain evidence="10">VNMU148</strain>
    </source>
</reference>
<evidence type="ECO:0000313" key="14">
    <source>
        <dbReference type="Proteomes" id="UP000194857"/>
    </source>
</evidence>
<organism evidence="12 15">
    <name type="scientific">Pseudomonas aeruginosa</name>
    <dbReference type="NCBI Taxonomy" id="287"/>
    <lineage>
        <taxon>Bacteria</taxon>
        <taxon>Pseudomonadati</taxon>
        <taxon>Pseudomonadota</taxon>
        <taxon>Gammaproteobacteria</taxon>
        <taxon>Pseudomonadales</taxon>
        <taxon>Pseudomonadaceae</taxon>
        <taxon>Pseudomonas</taxon>
    </lineage>
</organism>
<dbReference type="EMBL" id="NFFZ01000006">
    <property type="protein sequence ID" value="OTI61714.1"/>
    <property type="molecule type" value="Genomic_DNA"/>
</dbReference>
<keyword evidence="11" id="KW-0132">Cell division</keyword>
<dbReference type="Pfam" id="PF25876">
    <property type="entry name" value="HH_MFP_RND"/>
    <property type="match status" value="1"/>
</dbReference>
<dbReference type="SMR" id="A0A069QB79"/>
<reference evidence="9" key="1">
    <citation type="submission" date="2015-06" db="EMBL/GenBank/DDBJ databases">
        <authorList>
            <person name="Radhakrishnan R."/>
            <person name="Underwood A."/>
            <person name="Al-Shahib A."/>
        </authorList>
    </citation>
    <scope>NUCLEOTIDE SEQUENCE</scope>
    <source>
        <strain evidence="9">P19_London_7_VIM_2_05_10</strain>
    </source>
</reference>
<feature type="domain" description="Multidrug resistance protein MdtA-like beta-barrel" evidence="7">
    <location>
        <begin position="241"/>
        <end position="294"/>
    </location>
</feature>
<dbReference type="OMA" id="VNEWDEF"/>
<dbReference type="GO" id="GO:0005886">
    <property type="term" value="C:plasma membrane"/>
    <property type="evidence" value="ECO:0007669"/>
    <property type="project" value="UniProtKB-SubCell"/>
</dbReference>
<dbReference type="PANTHER" id="PTHR30158:SF26">
    <property type="entry name" value="RESISTANCE-NODULATION-CELL DIVISION (RND) MULTIDRUG EFFLUX MEMBRANE FUSION PROTEIN MEXE"/>
    <property type="match status" value="1"/>
</dbReference>
<comment type="similarity">
    <text evidence="2">Belongs to the membrane fusion protein (MFP) (TC 8.A.1) family.</text>
</comment>
<dbReference type="EMBL" id="WXZT01000006">
    <property type="protein sequence ID" value="MZZ12653.1"/>
    <property type="molecule type" value="Genomic_DNA"/>
</dbReference>
<keyword evidence="11" id="KW-0131">Cell cycle</keyword>
<evidence type="ECO:0000256" key="2">
    <source>
        <dbReference type="ARBA" id="ARBA00009477"/>
    </source>
</evidence>
<dbReference type="GO" id="GO:0046677">
    <property type="term" value="P:response to antibiotic"/>
    <property type="evidence" value="ECO:0007669"/>
    <property type="project" value="TreeGrafter"/>
</dbReference>
<dbReference type="RefSeq" id="WP_003103549.1">
    <property type="nucleotide sequence ID" value="NZ_AP024513.1"/>
</dbReference>
<dbReference type="Proteomes" id="UP000194857">
    <property type="component" value="Unassembled WGS sequence"/>
</dbReference>
<protein>
    <submittedName>
        <fullName evidence="9">Efflux pump periplasmic linker BepF</fullName>
    </submittedName>
    <submittedName>
        <fullName evidence="12">MexE family multidrug efflux RND transporter periplasmic adaptor subunit</fullName>
    </submittedName>
    <submittedName>
        <fullName evidence="10">Multidrug efflux RND transporter periplasmic adaptor subunit MexE</fullName>
    </submittedName>
    <submittedName>
        <fullName evidence="11">Resistance-nodulation-cell division (RND) multidrug efflux membrane fusion protein MexE</fullName>
    </submittedName>
</protein>
<dbReference type="Gene3D" id="2.40.30.170">
    <property type="match status" value="1"/>
</dbReference>
<evidence type="ECO:0000259" key="7">
    <source>
        <dbReference type="Pfam" id="PF25944"/>
    </source>
</evidence>
<evidence type="ECO:0000313" key="12">
    <source>
        <dbReference type="EMBL" id="RPM07694.1"/>
    </source>
</evidence>
<feature type="domain" description="Multidrug resistance protein MdtA-like barrel-sandwich hybrid" evidence="6">
    <location>
        <begin position="64"/>
        <end position="202"/>
    </location>
</feature>
<reference evidence="12 15" key="5">
    <citation type="submission" date="2019-01" db="EMBL/GenBank/DDBJ databases">
        <title>The Pseudomonas aeruginosa pan-genome provides new insights on its population structure, horizontal gene transfer and pathogenicity.</title>
        <authorList>
            <person name="Freschi L."/>
            <person name="Vincent A.T."/>
            <person name="Jeukens J."/>
            <person name="Emond-Rheault J.-G."/>
            <person name="Kukavica-Ibrulj I."/>
            <person name="Dupont M.-J."/>
            <person name="Charette S.J."/>
            <person name="Boyle B."/>
            <person name="Levesque R.C."/>
        </authorList>
    </citation>
    <scope>NUCLEOTIDE SEQUENCE [LARGE SCALE GENOMIC DNA]</scope>
    <source>
        <strain evidence="12 15">PA-W36</strain>
    </source>
</reference>
<evidence type="ECO:0000313" key="15">
    <source>
        <dbReference type="Proteomes" id="UP000284767"/>
    </source>
</evidence>
<feature type="domain" description="Multidrug resistance protein MdtA-like alpha-helical hairpin" evidence="5">
    <location>
        <begin position="105"/>
        <end position="173"/>
    </location>
</feature>
<dbReference type="NCBIfam" id="TIGR01730">
    <property type="entry name" value="RND_mfp"/>
    <property type="match status" value="1"/>
</dbReference>
<dbReference type="eggNOG" id="COG0845">
    <property type="taxonomic scope" value="Bacteria"/>
</dbReference>
<dbReference type="EMBL" id="CVVU01000050">
    <property type="protein sequence ID" value="CRO24579.1"/>
    <property type="molecule type" value="Genomic_DNA"/>
</dbReference>
<comment type="subcellular location">
    <subcellularLocation>
        <location evidence="1">Cell inner membrane</location>
        <topology evidence="1">Lipid-anchor</topology>
    </subcellularLocation>
</comment>
<dbReference type="Gene3D" id="2.40.50.100">
    <property type="match status" value="1"/>
</dbReference>
<dbReference type="Pfam" id="PF25944">
    <property type="entry name" value="Beta-barrel_RND"/>
    <property type="match status" value="1"/>
</dbReference>
<dbReference type="Proteomes" id="UP000284767">
    <property type="component" value="Unassembled WGS sequence"/>
</dbReference>
<dbReference type="AlphaFoldDB" id="A0A069QB79"/>
<dbReference type="EMBL" id="NSNE01000020">
    <property type="protein sequence ID" value="RPM07694.1"/>
    <property type="molecule type" value="Genomic_DNA"/>
</dbReference>
<sequence>MEQSSHFSWRYPLALAAVLVLSACGKAPETTQGMAAPKVSVAEVIEQPLNEWDEFTGRLEAPESVELRPRVSGYIDRVAFHEGALVKKGDLLFQIDPRPFEAEVKRLEAQLQQARAAQARSVNEAQRGERLRASNAISAELADARTTAAQEAKAAVAATQAQLDAARLNLSFTRITAPIDGRVSRAEVTAGNLVNSGETLLTTLVSTDKVYAYFDADERVFLKYVELARQAGRDTRSESPVYLGLSSEDGNPHLGRLDFLDNQVNPRTGTIRGRAVFDNAKGEFTPGLYVRLKLVGSKTYAATLIKDEAVGTDLGKKFVLVLDGDNKTVYRTVEMGPKLEGLRIVRSGLSKGDRIVVNGLQRVRPGMQVDPQKVEMASADTLATLARLRQSVGDSEPPKVAASKDNATRNEPRG</sequence>
<feature type="domain" description="Multidrug resistance protein MdtA-like C-terminal permuted SH3" evidence="8">
    <location>
        <begin position="304"/>
        <end position="362"/>
    </location>
</feature>
<evidence type="ECO:0000313" key="13">
    <source>
        <dbReference type="Proteomes" id="UP000045039"/>
    </source>
</evidence>
<dbReference type="InterPro" id="IPR058627">
    <property type="entry name" value="MdtA-like_C"/>
</dbReference>
<reference evidence="11 14" key="3">
    <citation type="submission" date="2017-05" db="EMBL/GenBank/DDBJ databases">
        <authorList>
            <person name="Song R."/>
            <person name="Chenine A.L."/>
            <person name="Ruprecht R.M."/>
        </authorList>
    </citation>
    <scope>NUCLEOTIDE SEQUENCE [LARGE SCALE GENOMIC DNA]</scope>
    <source>
        <strain evidence="11 14">S567_C10_BS</strain>
    </source>
</reference>